<sequence>MSEDARPSPPRAEVGRVLPSPLAELVAADPARAQDFALRVGPLYANFARQRYDRAALEGLFAAAESAGAVARLQALFDGEIVNVTEGRPALHTALRGDYSSSSVAHQAHAQALQARARMREIVAALEASDVTDIVSVGIGGSDLGPRLAADALSGAAPGRFRVHFLSNVDGHAALRILAGLDPARTAALLISKTFGTQETLLNGAVVRDWLGAHAADRLYAISANLERPAAAFGIPPERILPMWDWVGGRYSLWSAVGLPIALAIGMDRFEEFLAGAAEIDAHVLRTPLRQNLAAWHAATAVWNRNVLGYATQAVLAYDDRLKLLSNYLQQLVMESLGKSARLDGSAVEADTVPVWWGGVGTDTQHSFFQALHQGTSIVPGDFIGVVRRDAPYADNHRALHANLLAQTEAFANGQASDDPHRAYAGGRPSTTILLDALTPRSLGALLALYEHSVYLQSVYWGINAFDQFGVELGKQVASKLLPALAGEVEADDPVTRELIAQLRG</sequence>
<comment type="subcellular location">
    <subcellularLocation>
        <location evidence="8">Cytoplasm</location>
    </subcellularLocation>
</comment>
<dbReference type="Gene3D" id="1.10.1390.10">
    <property type="match status" value="1"/>
</dbReference>
<dbReference type="AlphaFoldDB" id="A0A371K4K9"/>
<keyword evidence="3 8" id="KW-0312">Gluconeogenesis</keyword>
<dbReference type="SUPFAM" id="SSF53697">
    <property type="entry name" value="SIS domain"/>
    <property type="match status" value="1"/>
</dbReference>
<evidence type="ECO:0000256" key="7">
    <source>
        <dbReference type="ARBA" id="ARBA00029321"/>
    </source>
</evidence>
<dbReference type="GO" id="GO:0097367">
    <property type="term" value="F:carbohydrate derivative binding"/>
    <property type="evidence" value="ECO:0007669"/>
    <property type="project" value="InterPro"/>
</dbReference>
<comment type="similarity">
    <text evidence="2 8 9">Belongs to the GPI family.</text>
</comment>
<feature type="active site" description="Proton donor" evidence="8">
    <location>
        <position position="335"/>
    </location>
</feature>
<dbReference type="PROSITE" id="PS00765">
    <property type="entry name" value="P_GLUCOSE_ISOMERASE_1"/>
    <property type="match status" value="1"/>
</dbReference>
<dbReference type="UniPathway" id="UPA00138"/>
<evidence type="ECO:0000256" key="2">
    <source>
        <dbReference type="ARBA" id="ARBA00006604"/>
    </source>
</evidence>
<dbReference type="GO" id="GO:0005829">
    <property type="term" value="C:cytosol"/>
    <property type="evidence" value="ECO:0007669"/>
    <property type="project" value="TreeGrafter"/>
</dbReference>
<dbReference type="InterPro" id="IPR035476">
    <property type="entry name" value="SIS_PGI_1"/>
</dbReference>
<protein>
    <recommendedName>
        <fullName evidence="8">Glucose-6-phosphate isomerase</fullName>
        <shortName evidence="8">GPI</shortName>
        <ecNumber evidence="8">5.3.1.9</ecNumber>
    </recommendedName>
    <alternativeName>
        <fullName evidence="8">Phosphoglucose isomerase</fullName>
        <shortName evidence="8">PGI</shortName>
    </alternativeName>
    <alternativeName>
        <fullName evidence="8">Phosphohexose isomerase</fullName>
        <shortName evidence="8">PHI</shortName>
    </alternativeName>
</protein>
<dbReference type="CDD" id="cd05016">
    <property type="entry name" value="SIS_PGI_2"/>
    <property type="match status" value="1"/>
</dbReference>
<evidence type="ECO:0000256" key="8">
    <source>
        <dbReference type="HAMAP-Rule" id="MF_00473"/>
    </source>
</evidence>
<dbReference type="PRINTS" id="PR00662">
    <property type="entry name" value="G6PISOMERASE"/>
</dbReference>
<comment type="pathway">
    <text evidence="1 8 9">Carbohydrate degradation; glycolysis; D-glyceraldehyde 3-phosphate and glycerone phosphate from D-glucose: step 2/4.</text>
</comment>
<comment type="function">
    <text evidence="8">Catalyzes the reversible isomerization of glucose-6-phosphate to fructose-6-phosphate.</text>
</comment>
<dbReference type="GO" id="GO:0006096">
    <property type="term" value="P:glycolytic process"/>
    <property type="evidence" value="ECO:0007669"/>
    <property type="project" value="UniProtKB-UniRule"/>
</dbReference>
<dbReference type="Gene3D" id="3.40.50.10490">
    <property type="entry name" value="Glucose-6-phosphate isomerase like protein, domain 1"/>
    <property type="match status" value="2"/>
</dbReference>
<evidence type="ECO:0000256" key="3">
    <source>
        <dbReference type="ARBA" id="ARBA00022432"/>
    </source>
</evidence>
<keyword evidence="6 8" id="KW-0413">Isomerase</keyword>
<evidence type="ECO:0000313" key="11">
    <source>
        <dbReference type="Proteomes" id="UP000264492"/>
    </source>
</evidence>
<dbReference type="EMBL" id="QTSU01000001">
    <property type="protein sequence ID" value="RDZ28861.1"/>
    <property type="molecule type" value="Genomic_DNA"/>
</dbReference>
<dbReference type="GO" id="GO:0006094">
    <property type="term" value="P:gluconeogenesis"/>
    <property type="evidence" value="ECO:0007669"/>
    <property type="project" value="UniProtKB-UniRule"/>
</dbReference>
<dbReference type="CDD" id="cd05015">
    <property type="entry name" value="SIS_PGI_1"/>
    <property type="match status" value="1"/>
</dbReference>
<evidence type="ECO:0000256" key="9">
    <source>
        <dbReference type="RuleBase" id="RU000612"/>
    </source>
</evidence>
<name>A0A371K4K9_9GAMM</name>
<feature type="active site" evidence="8">
    <location>
        <position position="366"/>
    </location>
</feature>
<keyword evidence="11" id="KW-1185">Reference proteome</keyword>
<dbReference type="GO" id="GO:0051156">
    <property type="term" value="P:glucose 6-phosphate metabolic process"/>
    <property type="evidence" value="ECO:0007669"/>
    <property type="project" value="TreeGrafter"/>
</dbReference>
<evidence type="ECO:0000256" key="4">
    <source>
        <dbReference type="ARBA" id="ARBA00022490"/>
    </source>
</evidence>
<dbReference type="Proteomes" id="UP000264492">
    <property type="component" value="Unassembled WGS sequence"/>
</dbReference>
<dbReference type="OrthoDB" id="140919at2"/>
<comment type="catalytic activity">
    <reaction evidence="7 8 9">
        <text>alpha-D-glucose 6-phosphate = beta-D-fructose 6-phosphate</text>
        <dbReference type="Rhea" id="RHEA:11816"/>
        <dbReference type="ChEBI" id="CHEBI:57634"/>
        <dbReference type="ChEBI" id="CHEBI:58225"/>
        <dbReference type="EC" id="5.3.1.9"/>
    </reaction>
</comment>
<evidence type="ECO:0000313" key="10">
    <source>
        <dbReference type="EMBL" id="RDZ28861.1"/>
    </source>
</evidence>
<dbReference type="GO" id="GO:0004347">
    <property type="term" value="F:glucose-6-phosphate isomerase activity"/>
    <property type="evidence" value="ECO:0007669"/>
    <property type="project" value="UniProtKB-UniRule"/>
</dbReference>
<dbReference type="InterPro" id="IPR035482">
    <property type="entry name" value="SIS_PGI_2"/>
</dbReference>
<dbReference type="InterPro" id="IPR018189">
    <property type="entry name" value="Phosphoglucose_isomerase_CS"/>
</dbReference>
<reference evidence="10 11" key="1">
    <citation type="submission" date="2018-08" db="EMBL/GenBank/DDBJ databases">
        <title>Lysobacter sp. zong2l5, whole genome shotgun sequence.</title>
        <authorList>
            <person name="Zhang X."/>
            <person name="Feng G."/>
            <person name="Zhu H."/>
        </authorList>
    </citation>
    <scope>NUCLEOTIDE SEQUENCE [LARGE SCALE GENOMIC DNA]</scope>
    <source>
        <strain evidence="11">zong2l5</strain>
    </source>
</reference>
<organism evidence="10 11">
    <name type="scientific">Lysobacter silvisoli</name>
    <dbReference type="NCBI Taxonomy" id="2293254"/>
    <lineage>
        <taxon>Bacteria</taxon>
        <taxon>Pseudomonadati</taxon>
        <taxon>Pseudomonadota</taxon>
        <taxon>Gammaproteobacteria</taxon>
        <taxon>Lysobacterales</taxon>
        <taxon>Lysobacteraceae</taxon>
        <taxon>Lysobacter</taxon>
    </lineage>
</organism>
<dbReference type="InterPro" id="IPR001672">
    <property type="entry name" value="G6P_Isomerase"/>
</dbReference>
<gene>
    <name evidence="8" type="primary">pgi</name>
    <name evidence="10" type="ORF">DX914_07065</name>
</gene>
<evidence type="ECO:0000256" key="1">
    <source>
        <dbReference type="ARBA" id="ARBA00004926"/>
    </source>
</evidence>
<feature type="active site" evidence="8">
    <location>
        <position position="475"/>
    </location>
</feature>
<evidence type="ECO:0000256" key="6">
    <source>
        <dbReference type="ARBA" id="ARBA00023235"/>
    </source>
</evidence>
<accession>A0A371K4K9</accession>
<dbReference type="PROSITE" id="PS51463">
    <property type="entry name" value="P_GLUCOSE_ISOMERASE_3"/>
    <property type="match status" value="1"/>
</dbReference>
<dbReference type="Pfam" id="PF00342">
    <property type="entry name" value="PGI"/>
    <property type="match status" value="1"/>
</dbReference>
<dbReference type="PROSITE" id="PS00174">
    <property type="entry name" value="P_GLUCOSE_ISOMERASE_2"/>
    <property type="match status" value="1"/>
</dbReference>
<dbReference type="EC" id="5.3.1.9" evidence="8"/>
<dbReference type="GO" id="GO:0048029">
    <property type="term" value="F:monosaccharide binding"/>
    <property type="evidence" value="ECO:0007669"/>
    <property type="project" value="TreeGrafter"/>
</dbReference>
<dbReference type="NCBIfam" id="NF001211">
    <property type="entry name" value="PRK00179.1"/>
    <property type="match status" value="1"/>
</dbReference>
<dbReference type="PANTHER" id="PTHR11469">
    <property type="entry name" value="GLUCOSE-6-PHOSPHATE ISOMERASE"/>
    <property type="match status" value="1"/>
</dbReference>
<dbReference type="RefSeq" id="WP_115858298.1">
    <property type="nucleotide sequence ID" value="NZ_QTSU01000001.1"/>
</dbReference>
<dbReference type="InterPro" id="IPR023096">
    <property type="entry name" value="G6P_Isomerase_C"/>
</dbReference>
<comment type="pathway">
    <text evidence="8">Carbohydrate biosynthesis; gluconeogenesis.</text>
</comment>
<keyword evidence="5 8" id="KW-0324">Glycolysis</keyword>
<dbReference type="HAMAP" id="MF_00473">
    <property type="entry name" value="G6P_isomerase"/>
    <property type="match status" value="1"/>
</dbReference>
<keyword evidence="4 8" id="KW-0963">Cytoplasm</keyword>
<comment type="caution">
    <text evidence="10">The sequence shown here is derived from an EMBL/GenBank/DDBJ whole genome shotgun (WGS) entry which is preliminary data.</text>
</comment>
<dbReference type="InterPro" id="IPR046348">
    <property type="entry name" value="SIS_dom_sf"/>
</dbReference>
<proteinExistence type="inferred from homology"/>
<dbReference type="UniPathway" id="UPA00109">
    <property type="reaction ID" value="UER00181"/>
</dbReference>
<dbReference type="PANTHER" id="PTHR11469:SF1">
    <property type="entry name" value="GLUCOSE-6-PHOSPHATE ISOMERASE"/>
    <property type="match status" value="1"/>
</dbReference>
<evidence type="ECO:0000256" key="5">
    <source>
        <dbReference type="ARBA" id="ARBA00023152"/>
    </source>
</evidence>